<evidence type="ECO:0000313" key="1">
    <source>
        <dbReference type="EMBL" id="KAJ8672297.1"/>
    </source>
</evidence>
<name>A0ACC2NPX3_9HYME</name>
<dbReference type="Proteomes" id="UP001239111">
    <property type="component" value="Chromosome 3"/>
</dbReference>
<gene>
    <name evidence="1" type="ORF">QAD02_003556</name>
</gene>
<comment type="caution">
    <text evidence="1">The sequence shown here is derived from an EMBL/GenBank/DDBJ whole genome shotgun (WGS) entry which is preliminary data.</text>
</comment>
<evidence type="ECO:0000313" key="2">
    <source>
        <dbReference type="Proteomes" id="UP001239111"/>
    </source>
</evidence>
<keyword evidence="2" id="KW-1185">Reference proteome</keyword>
<protein>
    <submittedName>
        <fullName evidence="1">Uncharacterized protein</fullName>
    </submittedName>
</protein>
<accession>A0ACC2NPX3</accession>
<organism evidence="1 2">
    <name type="scientific">Eretmocerus hayati</name>
    <dbReference type="NCBI Taxonomy" id="131215"/>
    <lineage>
        <taxon>Eukaryota</taxon>
        <taxon>Metazoa</taxon>
        <taxon>Ecdysozoa</taxon>
        <taxon>Arthropoda</taxon>
        <taxon>Hexapoda</taxon>
        <taxon>Insecta</taxon>
        <taxon>Pterygota</taxon>
        <taxon>Neoptera</taxon>
        <taxon>Endopterygota</taxon>
        <taxon>Hymenoptera</taxon>
        <taxon>Apocrita</taxon>
        <taxon>Proctotrupomorpha</taxon>
        <taxon>Chalcidoidea</taxon>
        <taxon>Aphelinidae</taxon>
        <taxon>Aphelininae</taxon>
        <taxon>Eretmocerus</taxon>
    </lineage>
</organism>
<proteinExistence type="predicted"/>
<sequence>MTDELATNGPDAYIDRFISIAPKSYAYRVVTSDGNTSECCKVKGITLNHTNSLKIDLASIEQLLDIYFRVGEDEQVARDSENSIRLNYRAISRTPLHEIVTRDETKTCGVVLTKRRYVSRETSLPFGYRSKS</sequence>
<dbReference type="EMBL" id="CM056743">
    <property type="protein sequence ID" value="KAJ8672297.1"/>
    <property type="molecule type" value="Genomic_DNA"/>
</dbReference>
<reference evidence="1" key="1">
    <citation type="submission" date="2023-04" db="EMBL/GenBank/DDBJ databases">
        <title>A chromosome-level genome assembly of the parasitoid wasp Eretmocerus hayati.</title>
        <authorList>
            <person name="Zhong Y."/>
            <person name="Liu S."/>
            <person name="Liu Y."/>
        </authorList>
    </citation>
    <scope>NUCLEOTIDE SEQUENCE</scope>
    <source>
        <strain evidence="1">ZJU_SS_LIU_2023</strain>
    </source>
</reference>